<dbReference type="CDD" id="cd00130">
    <property type="entry name" value="PAS"/>
    <property type="match status" value="1"/>
</dbReference>
<keyword evidence="5" id="KW-0418">Kinase</keyword>
<dbReference type="InterPro" id="IPR036890">
    <property type="entry name" value="HATPase_C_sf"/>
</dbReference>
<evidence type="ECO:0000256" key="4">
    <source>
        <dbReference type="ARBA" id="ARBA00022679"/>
    </source>
</evidence>
<evidence type="ECO:0000256" key="6">
    <source>
        <dbReference type="SAM" id="Phobius"/>
    </source>
</evidence>
<dbReference type="PRINTS" id="PR00344">
    <property type="entry name" value="BCTRLSENSOR"/>
</dbReference>
<dbReference type="SUPFAM" id="SSF55874">
    <property type="entry name" value="ATPase domain of HSP90 chaperone/DNA topoisomerase II/histidine kinase"/>
    <property type="match status" value="1"/>
</dbReference>
<evidence type="ECO:0000259" key="9">
    <source>
        <dbReference type="PROSITE" id="PS50113"/>
    </source>
</evidence>
<name>A0A2S1QYM2_9FLAO</name>
<dbReference type="PROSITE" id="PS50113">
    <property type="entry name" value="PAC"/>
    <property type="match status" value="1"/>
</dbReference>
<dbReference type="KEGG" id="falb:HYN59_10305"/>
<keyword evidence="3" id="KW-0597">Phosphoprotein</keyword>
<dbReference type="InterPro" id="IPR003594">
    <property type="entry name" value="HATPase_dom"/>
</dbReference>
<keyword evidence="6" id="KW-0812">Transmembrane</keyword>
<protein>
    <recommendedName>
        <fullName evidence="2">histidine kinase</fullName>
        <ecNumber evidence="2">2.7.13.3</ecNumber>
    </recommendedName>
</protein>
<feature type="transmembrane region" description="Helical" evidence="6">
    <location>
        <begin position="208"/>
        <end position="226"/>
    </location>
</feature>
<dbReference type="PANTHER" id="PTHR43304:SF1">
    <property type="entry name" value="PAC DOMAIN-CONTAINING PROTEIN"/>
    <property type="match status" value="1"/>
</dbReference>
<gene>
    <name evidence="10" type="ORF">HYN59_10305</name>
</gene>
<dbReference type="Gene3D" id="3.30.450.20">
    <property type="entry name" value="PAS domain"/>
    <property type="match status" value="1"/>
</dbReference>
<dbReference type="Gene3D" id="3.30.565.10">
    <property type="entry name" value="Histidine kinase-like ATPase, C-terminal domain"/>
    <property type="match status" value="1"/>
</dbReference>
<dbReference type="Proteomes" id="UP000244929">
    <property type="component" value="Chromosome"/>
</dbReference>
<evidence type="ECO:0000256" key="3">
    <source>
        <dbReference type="ARBA" id="ARBA00022553"/>
    </source>
</evidence>
<evidence type="ECO:0000256" key="1">
    <source>
        <dbReference type="ARBA" id="ARBA00000085"/>
    </source>
</evidence>
<feature type="transmembrane region" description="Helical" evidence="6">
    <location>
        <begin position="168"/>
        <end position="187"/>
    </location>
</feature>
<proteinExistence type="predicted"/>
<dbReference type="Pfam" id="PF13426">
    <property type="entry name" value="PAS_9"/>
    <property type="match status" value="1"/>
</dbReference>
<dbReference type="FunFam" id="3.30.565.10:FF:000006">
    <property type="entry name" value="Sensor histidine kinase WalK"/>
    <property type="match status" value="1"/>
</dbReference>
<feature type="transmembrane region" description="Helical" evidence="6">
    <location>
        <begin position="12"/>
        <end position="31"/>
    </location>
</feature>
<evidence type="ECO:0000313" key="10">
    <source>
        <dbReference type="EMBL" id="AWH85485.1"/>
    </source>
</evidence>
<feature type="domain" description="PAC" evidence="9">
    <location>
        <begin position="347"/>
        <end position="397"/>
    </location>
</feature>
<dbReference type="SMART" id="SM00387">
    <property type="entry name" value="HATPase_c"/>
    <property type="match status" value="1"/>
</dbReference>
<dbReference type="Pfam" id="PF02518">
    <property type="entry name" value="HATPase_c"/>
    <property type="match status" value="1"/>
</dbReference>
<dbReference type="AlphaFoldDB" id="A0A2S1QYM2"/>
<dbReference type="OrthoDB" id="9781208at2"/>
<keyword evidence="4" id="KW-0808">Transferase</keyword>
<feature type="transmembrane region" description="Helical" evidence="6">
    <location>
        <begin position="238"/>
        <end position="254"/>
    </location>
</feature>
<evidence type="ECO:0000256" key="5">
    <source>
        <dbReference type="ARBA" id="ARBA00022777"/>
    </source>
</evidence>
<reference evidence="10 11" key="1">
    <citation type="submission" date="2018-04" db="EMBL/GenBank/DDBJ databases">
        <title>Genome sequencing of Flavobacterium sp. HYN0059.</title>
        <authorList>
            <person name="Yi H."/>
            <person name="Baek C."/>
        </authorList>
    </citation>
    <scope>NUCLEOTIDE SEQUENCE [LARGE SCALE GENOMIC DNA]</scope>
    <source>
        <strain evidence="10 11">HYN0059</strain>
    </source>
</reference>
<feature type="transmembrane region" description="Helical" evidence="6">
    <location>
        <begin position="137"/>
        <end position="156"/>
    </location>
</feature>
<sequence>MRHLKRSYQNFILLTSVTVFLYGVYVIIYAWGLQNGIFKPAVTGHLPIAIDSAYAFMAMGISQACLIHRSALAAVVSRILSGCVLLWSTLLLIRDFTPVKIPLIFGMSPQTALCFTLLAISFIFIKSRKRKYIIQALLHFVTLIGSIAAIGHFLNIPEFYKMTFIPMAVYSAIGFVLLSVSASLMNYNLGITGLFTGNLIGNIMARKLFLQMLVAILVIGTLRIVAHRKEWLSPEFGSALLIIIFIVITLALIWKTSTTLNKIDDKKRIAVENFRIAIESAPYALVISDRDGKILSVNQQTKILYRYHEHELIGMPVMNIIPKKMHTDYVRRREQFFADNHIIKMGHNEDMLALRKDGTEFPIEIILVPIKTSTGPMCLASVIDITQRKNQEDTIKKQLIELQVKNEELEQFNYISSHDLQEPLRTVSNYISMLQEDFPDRIDGEIQEHLKTMGSAIDRMSHVVRSLLNFGKLGRKKKLVLTDCNKLVNDVAADLNSLIKNTGTEITVTCGLPEFYAYETELRQLFQNLISNAIKFRKSSISPDITISSRKLDGFYEFSVEDNGIGIHPKHSDSIFRIFHRLNSDEEYEGYGIGLANCKKIVEMHGGKIWVESEPGKGSTFKFTLLNFNK</sequence>
<dbReference type="InterPro" id="IPR052162">
    <property type="entry name" value="Sensor_kinase/Photoreceptor"/>
</dbReference>
<dbReference type="InterPro" id="IPR000700">
    <property type="entry name" value="PAS-assoc_C"/>
</dbReference>
<evidence type="ECO:0000259" key="8">
    <source>
        <dbReference type="PROSITE" id="PS50112"/>
    </source>
</evidence>
<dbReference type="CDD" id="cd00082">
    <property type="entry name" value="HisKA"/>
    <property type="match status" value="1"/>
</dbReference>
<dbReference type="SMART" id="SM00091">
    <property type="entry name" value="PAS"/>
    <property type="match status" value="1"/>
</dbReference>
<dbReference type="EC" id="2.7.13.3" evidence="2"/>
<accession>A0A2S1QYM2</accession>
<organism evidence="10 11">
    <name type="scientific">Flavobacterium album</name>
    <dbReference type="NCBI Taxonomy" id="2175091"/>
    <lineage>
        <taxon>Bacteria</taxon>
        <taxon>Pseudomonadati</taxon>
        <taxon>Bacteroidota</taxon>
        <taxon>Flavobacteriia</taxon>
        <taxon>Flavobacteriales</taxon>
        <taxon>Flavobacteriaceae</taxon>
        <taxon>Flavobacterium</taxon>
    </lineage>
</organism>
<dbReference type="SUPFAM" id="SSF47384">
    <property type="entry name" value="Homodimeric domain of signal transducing histidine kinase"/>
    <property type="match status" value="1"/>
</dbReference>
<feature type="domain" description="Histidine kinase" evidence="7">
    <location>
        <begin position="415"/>
        <end position="629"/>
    </location>
</feature>
<feature type="transmembrane region" description="Helical" evidence="6">
    <location>
        <begin position="99"/>
        <end position="125"/>
    </location>
</feature>
<keyword evidence="6" id="KW-1133">Transmembrane helix</keyword>
<dbReference type="SUPFAM" id="SSF55785">
    <property type="entry name" value="PYP-like sensor domain (PAS domain)"/>
    <property type="match status" value="1"/>
</dbReference>
<dbReference type="PROSITE" id="PS50109">
    <property type="entry name" value="HIS_KIN"/>
    <property type="match status" value="1"/>
</dbReference>
<evidence type="ECO:0000259" key="7">
    <source>
        <dbReference type="PROSITE" id="PS50109"/>
    </source>
</evidence>
<dbReference type="InterPro" id="IPR035965">
    <property type="entry name" value="PAS-like_dom_sf"/>
</dbReference>
<dbReference type="InterPro" id="IPR000014">
    <property type="entry name" value="PAS"/>
</dbReference>
<feature type="transmembrane region" description="Helical" evidence="6">
    <location>
        <begin position="71"/>
        <end position="93"/>
    </location>
</feature>
<dbReference type="SMART" id="SM00388">
    <property type="entry name" value="HisKA"/>
    <property type="match status" value="1"/>
</dbReference>
<dbReference type="Gene3D" id="1.10.287.130">
    <property type="match status" value="1"/>
</dbReference>
<dbReference type="InterPro" id="IPR003661">
    <property type="entry name" value="HisK_dim/P_dom"/>
</dbReference>
<evidence type="ECO:0000256" key="2">
    <source>
        <dbReference type="ARBA" id="ARBA00012438"/>
    </source>
</evidence>
<keyword evidence="11" id="KW-1185">Reference proteome</keyword>
<dbReference type="InterPro" id="IPR005467">
    <property type="entry name" value="His_kinase_dom"/>
</dbReference>
<keyword evidence="6" id="KW-0472">Membrane</keyword>
<dbReference type="GO" id="GO:0000155">
    <property type="term" value="F:phosphorelay sensor kinase activity"/>
    <property type="evidence" value="ECO:0007669"/>
    <property type="project" value="InterPro"/>
</dbReference>
<evidence type="ECO:0000313" key="11">
    <source>
        <dbReference type="Proteomes" id="UP000244929"/>
    </source>
</evidence>
<dbReference type="InterPro" id="IPR036097">
    <property type="entry name" value="HisK_dim/P_sf"/>
</dbReference>
<feature type="domain" description="PAS" evidence="8">
    <location>
        <begin position="270"/>
        <end position="314"/>
    </location>
</feature>
<comment type="catalytic activity">
    <reaction evidence="1">
        <text>ATP + protein L-histidine = ADP + protein N-phospho-L-histidine.</text>
        <dbReference type="EC" id="2.7.13.3"/>
    </reaction>
</comment>
<dbReference type="InterPro" id="IPR004358">
    <property type="entry name" value="Sig_transdc_His_kin-like_C"/>
</dbReference>
<dbReference type="EMBL" id="CP029186">
    <property type="protein sequence ID" value="AWH85485.1"/>
    <property type="molecule type" value="Genomic_DNA"/>
</dbReference>
<dbReference type="PROSITE" id="PS50112">
    <property type="entry name" value="PAS"/>
    <property type="match status" value="1"/>
</dbReference>
<dbReference type="PANTHER" id="PTHR43304">
    <property type="entry name" value="PHYTOCHROME-LIKE PROTEIN CPH1"/>
    <property type="match status" value="1"/>
</dbReference>
<feature type="transmembrane region" description="Helical" evidence="6">
    <location>
        <begin position="37"/>
        <end position="59"/>
    </location>
</feature>
<dbReference type="NCBIfam" id="TIGR00229">
    <property type="entry name" value="sensory_box"/>
    <property type="match status" value="1"/>
</dbReference>
<dbReference type="Pfam" id="PF00512">
    <property type="entry name" value="HisKA"/>
    <property type="match status" value="1"/>
</dbReference>